<comment type="caution">
    <text evidence="4">The sequence shown here is derived from an EMBL/GenBank/DDBJ whole genome shotgun (WGS) entry which is preliminary data.</text>
</comment>
<protein>
    <submittedName>
        <fullName evidence="4">Uncharacterized protein</fullName>
    </submittedName>
</protein>
<feature type="transmembrane region" description="Helical" evidence="3">
    <location>
        <begin position="47"/>
        <end position="74"/>
    </location>
</feature>
<organism evidence="4 5">
    <name type="scientific">Solanum commersonii</name>
    <name type="common">Commerson's wild potato</name>
    <name type="synonym">Commerson's nightshade</name>
    <dbReference type="NCBI Taxonomy" id="4109"/>
    <lineage>
        <taxon>Eukaryota</taxon>
        <taxon>Viridiplantae</taxon>
        <taxon>Streptophyta</taxon>
        <taxon>Embryophyta</taxon>
        <taxon>Tracheophyta</taxon>
        <taxon>Spermatophyta</taxon>
        <taxon>Magnoliopsida</taxon>
        <taxon>eudicotyledons</taxon>
        <taxon>Gunneridae</taxon>
        <taxon>Pentapetalae</taxon>
        <taxon>asterids</taxon>
        <taxon>lamiids</taxon>
        <taxon>Solanales</taxon>
        <taxon>Solanaceae</taxon>
        <taxon>Solanoideae</taxon>
        <taxon>Solaneae</taxon>
        <taxon>Solanum</taxon>
    </lineage>
</organism>
<accession>A0A9J6ALB6</accession>
<sequence length="137" mass="15274">MSSQGPKNVPQVLLTWEDLWVTTSSLKDGNKAILKGLTGYARPVESLMMIVASIVPNFLMGLITGAGIQAIMILSGMFKNEFEGLKIHDEHMKGLIKGEDILRNTWQMDMDYSKWIDLAILLGMLVSYIQAIVCKGW</sequence>
<keyword evidence="2" id="KW-0813">Transport</keyword>
<evidence type="ECO:0000256" key="2">
    <source>
        <dbReference type="ARBA" id="ARBA00022448"/>
    </source>
</evidence>
<name>A0A9J6ALB6_SOLCO</name>
<dbReference type="OrthoDB" id="66620at2759"/>
<dbReference type="AlphaFoldDB" id="A0A9J6ALB6"/>
<keyword evidence="3" id="KW-0472">Membrane</keyword>
<proteinExistence type="inferred from homology"/>
<dbReference type="EMBL" id="JACXVP010000002">
    <property type="protein sequence ID" value="KAG5625422.1"/>
    <property type="molecule type" value="Genomic_DNA"/>
</dbReference>
<keyword evidence="5" id="KW-1185">Reference proteome</keyword>
<keyword evidence="3" id="KW-0812">Transmembrane</keyword>
<feature type="transmembrane region" description="Helical" evidence="3">
    <location>
        <begin position="115"/>
        <end position="133"/>
    </location>
</feature>
<comment type="similarity">
    <text evidence="1">Belongs to the ABC transporter superfamily. ABCG family. Eye pigment precursor importer (TC 3.A.1.204) subfamily.</text>
</comment>
<dbReference type="Proteomes" id="UP000824120">
    <property type="component" value="Chromosome 2"/>
</dbReference>
<evidence type="ECO:0000313" key="5">
    <source>
        <dbReference type="Proteomes" id="UP000824120"/>
    </source>
</evidence>
<dbReference type="PANTHER" id="PTHR48042:SF1">
    <property type="entry name" value="ABC TRANSPORTER G FAMILY MEMBER 11-LIKE"/>
    <property type="match status" value="1"/>
</dbReference>
<evidence type="ECO:0000256" key="3">
    <source>
        <dbReference type="SAM" id="Phobius"/>
    </source>
</evidence>
<gene>
    <name evidence="4" type="ORF">H5410_010640</name>
</gene>
<reference evidence="4 5" key="1">
    <citation type="submission" date="2020-09" db="EMBL/GenBank/DDBJ databases">
        <title>De no assembly of potato wild relative species, Solanum commersonii.</title>
        <authorList>
            <person name="Cho K."/>
        </authorList>
    </citation>
    <scope>NUCLEOTIDE SEQUENCE [LARGE SCALE GENOMIC DNA]</scope>
    <source>
        <strain evidence="4">LZ3.2</strain>
        <tissue evidence="4">Leaf</tissue>
    </source>
</reference>
<evidence type="ECO:0000256" key="1">
    <source>
        <dbReference type="ARBA" id="ARBA00005814"/>
    </source>
</evidence>
<dbReference type="InterPro" id="IPR052215">
    <property type="entry name" value="Plant_ABCG"/>
</dbReference>
<keyword evidence="3" id="KW-1133">Transmembrane helix</keyword>
<evidence type="ECO:0000313" key="4">
    <source>
        <dbReference type="EMBL" id="KAG5625422.1"/>
    </source>
</evidence>
<dbReference type="PANTHER" id="PTHR48042">
    <property type="entry name" value="ABC TRANSPORTER G FAMILY MEMBER 11"/>
    <property type="match status" value="1"/>
</dbReference>